<keyword evidence="2" id="KW-1133">Transmembrane helix</keyword>
<feature type="region of interest" description="Disordered" evidence="1">
    <location>
        <begin position="1"/>
        <end position="22"/>
    </location>
</feature>
<keyword evidence="2" id="KW-0812">Transmembrane</keyword>
<feature type="transmembrane region" description="Helical" evidence="2">
    <location>
        <begin position="28"/>
        <end position="54"/>
    </location>
</feature>
<evidence type="ECO:0000313" key="3">
    <source>
        <dbReference type="EMBL" id="VFA98928.1"/>
    </source>
</evidence>
<name>A0A4U8WAY8_9NOCA</name>
<gene>
    <name evidence="3" type="ORF">NCTC10797_02707</name>
</gene>
<accession>A0A4U8WAY8</accession>
<dbReference type="EMBL" id="LR215973">
    <property type="protein sequence ID" value="VFA98928.1"/>
    <property type="molecule type" value="Genomic_DNA"/>
</dbReference>
<protein>
    <submittedName>
        <fullName evidence="3">Uncharacterized protein</fullName>
    </submittedName>
</protein>
<evidence type="ECO:0000256" key="1">
    <source>
        <dbReference type="SAM" id="MobiDB-lite"/>
    </source>
</evidence>
<evidence type="ECO:0000313" key="4">
    <source>
        <dbReference type="Proteomes" id="UP000290439"/>
    </source>
</evidence>
<sequence length="67" mass="7384">MSVTTRSAPEAPSVNRPSRATDRQTAKAFLVVAATIVIPYALWPVIIIWAVLYFGARGFKRLFLCSS</sequence>
<organism evidence="3 4">
    <name type="scientific">Nocardia cyriacigeorgica</name>
    <dbReference type="NCBI Taxonomy" id="135487"/>
    <lineage>
        <taxon>Bacteria</taxon>
        <taxon>Bacillati</taxon>
        <taxon>Actinomycetota</taxon>
        <taxon>Actinomycetes</taxon>
        <taxon>Mycobacteriales</taxon>
        <taxon>Nocardiaceae</taxon>
        <taxon>Nocardia</taxon>
    </lineage>
</organism>
<dbReference type="AlphaFoldDB" id="A0A4U8WAY8"/>
<keyword evidence="2" id="KW-0472">Membrane</keyword>
<proteinExistence type="predicted"/>
<reference evidence="3 4" key="1">
    <citation type="submission" date="2019-02" db="EMBL/GenBank/DDBJ databases">
        <authorList>
            <consortium name="Pathogen Informatics"/>
        </authorList>
    </citation>
    <scope>NUCLEOTIDE SEQUENCE [LARGE SCALE GENOMIC DNA]</scope>
    <source>
        <strain evidence="3 4">3012STDY6756504</strain>
    </source>
</reference>
<evidence type="ECO:0000256" key="2">
    <source>
        <dbReference type="SAM" id="Phobius"/>
    </source>
</evidence>
<dbReference type="Proteomes" id="UP000290439">
    <property type="component" value="Chromosome"/>
</dbReference>